<evidence type="ECO:0000313" key="4">
    <source>
        <dbReference type="EMBL" id="MBS4539025.1"/>
    </source>
</evidence>
<dbReference type="InterPro" id="IPR009825">
    <property type="entry name" value="ECF_substrate-spec-like"/>
</dbReference>
<proteinExistence type="predicted"/>
<comment type="caution">
    <text evidence="4">The sequence shown here is derived from an EMBL/GenBank/DDBJ whole genome shotgun (WGS) entry which is preliminary data.</text>
</comment>
<gene>
    <name evidence="4" type="ORF">GOQ27_11170</name>
</gene>
<protein>
    <submittedName>
        <fullName evidence="4">ECF transporter S component</fullName>
    </submittedName>
</protein>
<sequence>MKMFNSTKDMVITSLLIGLVFIFTKFINIRLPISINGGLIHMGTVMLVITSINFGKKKGAISGAFGMAIFDIVSGWTAWAPFTFVVRGVMGYIIGRISEKKDGKSVIYNFIAVIIGGIWMIGGYYLTEYILYGNFFAPVTSIPGNAIQIALALVIGIPLSLIIKKSNVNKYI</sequence>
<dbReference type="Proteomes" id="UP000724672">
    <property type="component" value="Unassembled WGS sequence"/>
</dbReference>
<dbReference type="Gene3D" id="1.10.1760.20">
    <property type="match status" value="1"/>
</dbReference>
<dbReference type="AlphaFoldDB" id="A0A942UVW5"/>
<organism evidence="4 5">
    <name type="scientific">Anaeromonas frigoriresistens</name>
    <dbReference type="NCBI Taxonomy" id="2683708"/>
    <lineage>
        <taxon>Bacteria</taxon>
        <taxon>Bacillati</taxon>
        <taxon>Bacillota</taxon>
        <taxon>Tissierellia</taxon>
        <taxon>Tissierellales</taxon>
        <taxon>Thermohalobacteraceae</taxon>
        <taxon>Anaeromonas</taxon>
    </lineage>
</organism>
<accession>A0A942UVW5</accession>
<name>A0A942UVW5_9FIRM</name>
<feature type="transmembrane region" description="Helical" evidence="3">
    <location>
        <begin position="106"/>
        <end position="126"/>
    </location>
</feature>
<dbReference type="Pfam" id="PF07155">
    <property type="entry name" value="ECF-ribofla_trS"/>
    <property type="match status" value="1"/>
</dbReference>
<dbReference type="EMBL" id="WSFT01000040">
    <property type="protein sequence ID" value="MBS4539025.1"/>
    <property type="molecule type" value="Genomic_DNA"/>
</dbReference>
<feature type="transmembrane region" description="Helical" evidence="3">
    <location>
        <begin position="38"/>
        <end position="56"/>
    </location>
</feature>
<keyword evidence="3" id="KW-0472">Membrane</keyword>
<evidence type="ECO:0000256" key="1">
    <source>
        <dbReference type="ARBA" id="ARBA00022692"/>
    </source>
</evidence>
<keyword evidence="2 3" id="KW-1133">Transmembrane helix</keyword>
<feature type="transmembrane region" description="Helical" evidence="3">
    <location>
        <begin position="12"/>
        <end position="31"/>
    </location>
</feature>
<dbReference type="PANTHER" id="PTHR37815">
    <property type="entry name" value="UPF0397 PROTEIN BC_2624-RELATED"/>
    <property type="match status" value="1"/>
</dbReference>
<reference evidence="4" key="1">
    <citation type="submission" date="2019-12" db="EMBL/GenBank/DDBJ databases">
        <title>Clostridiaceae gen. nov. sp. nov., isolated from sediment in Xinjiang, China.</title>
        <authorList>
            <person name="Zhang R."/>
        </authorList>
    </citation>
    <scope>NUCLEOTIDE SEQUENCE</scope>
    <source>
        <strain evidence="4">D2Q-11</strain>
    </source>
</reference>
<evidence type="ECO:0000256" key="3">
    <source>
        <dbReference type="SAM" id="Phobius"/>
    </source>
</evidence>
<evidence type="ECO:0000313" key="5">
    <source>
        <dbReference type="Proteomes" id="UP000724672"/>
    </source>
</evidence>
<evidence type="ECO:0000256" key="2">
    <source>
        <dbReference type="ARBA" id="ARBA00022989"/>
    </source>
</evidence>
<keyword evidence="5" id="KW-1185">Reference proteome</keyword>
<dbReference type="PANTHER" id="PTHR37815:SF3">
    <property type="entry name" value="UPF0397 PROTEIN SPR0429"/>
    <property type="match status" value="1"/>
</dbReference>
<feature type="transmembrane region" description="Helical" evidence="3">
    <location>
        <begin position="146"/>
        <end position="163"/>
    </location>
</feature>
<dbReference type="GO" id="GO:0016020">
    <property type="term" value="C:membrane"/>
    <property type="evidence" value="ECO:0007669"/>
    <property type="project" value="InterPro"/>
</dbReference>
<keyword evidence="1 3" id="KW-0812">Transmembrane</keyword>